<proteinExistence type="predicted"/>
<accession>A0ABD0NE39</accession>
<dbReference type="EMBL" id="JAMKFB020000022">
    <property type="protein sequence ID" value="KAL0159630.1"/>
    <property type="molecule type" value="Genomic_DNA"/>
</dbReference>
<feature type="non-terminal residue" evidence="2">
    <location>
        <position position="63"/>
    </location>
</feature>
<evidence type="ECO:0000313" key="3">
    <source>
        <dbReference type="Proteomes" id="UP001529510"/>
    </source>
</evidence>
<gene>
    <name evidence="2" type="ORF">M9458_043355</name>
</gene>
<organism evidence="2 3">
    <name type="scientific">Cirrhinus mrigala</name>
    <name type="common">Mrigala</name>
    <dbReference type="NCBI Taxonomy" id="683832"/>
    <lineage>
        <taxon>Eukaryota</taxon>
        <taxon>Metazoa</taxon>
        <taxon>Chordata</taxon>
        <taxon>Craniata</taxon>
        <taxon>Vertebrata</taxon>
        <taxon>Euteleostomi</taxon>
        <taxon>Actinopterygii</taxon>
        <taxon>Neopterygii</taxon>
        <taxon>Teleostei</taxon>
        <taxon>Ostariophysi</taxon>
        <taxon>Cypriniformes</taxon>
        <taxon>Cyprinidae</taxon>
        <taxon>Labeoninae</taxon>
        <taxon>Labeonini</taxon>
        <taxon>Cirrhinus</taxon>
    </lineage>
</organism>
<evidence type="ECO:0000256" key="1">
    <source>
        <dbReference type="SAM" id="Phobius"/>
    </source>
</evidence>
<keyword evidence="3" id="KW-1185">Reference proteome</keyword>
<comment type="caution">
    <text evidence="2">The sequence shown here is derived from an EMBL/GenBank/DDBJ whole genome shotgun (WGS) entry which is preliminary data.</text>
</comment>
<name>A0ABD0NE39_CIRMR</name>
<keyword evidence="1" id="KW-0812">Transmembrane</keyword>
<feature type="non-terminal residue" evidence="2">
    <location>
        <position position="1"/>
    </location>
</feature>
<protein>
    <submittedName>
        <fullName evidence="2">Uncharacterized protein</fullName>
    </submittedName>
</protein>
<keyword evidence="1" id="KW-0472">Membrane</keyword>
<feature type="transmembrane region" description="Helical" evidence="1">
    <location>
        <begin position="20"/>
        <end position="43"/>
    </location>
</feature>
<evidence type="ECO:0000313" key="2">
    <source>
        <dbReference type="EMBL" id="KAL0159630.1"/>
    </source>
</evidence>
<dbReference type="AlphaFoldDB" id="A0ABD0NE39"/>
<dbReference type="Proteomes" id="UP001529510">
    <property type="component" value="Unassembled WGS sequence"/>
</dbReference>
<reference evidence="2 3" key="1">
    <citation type="submission" date="2024-05" db="EMBL/GenBank/DDBJ databases">
        <title>Genome sequencing and assembly of Indian major carp, Cirrhinus mrigala (Hamilton, 1822).</title>
        <authorList>
            <person name="Mohindra V."/>
            <person name="Chowdhury L.M."/>
            <person name="Lal K."/>
            <person name="Jena J.K."/>
        </authorList>
    </citation>
    <scope>NUCLEOTIDE SEQUENCE [LARGE SCALE GENOMIC DNA]</scope>
    <source>
        <strain evidence="2">CM1030</strain>
        <tissue evidence="2">Blood</tissue>
    </source>
</reference>
<sequence>LTDFTDFHLHNFDLGTVSAVLMWASIQLQLHLLLHQLLLGVLLTKYSTNQVFVPGVFVHFPNP</sequence>
<keyword evidence="1" id="KW-1133">Transmembrane helix</keyword>